<dbReference type="GO" id="GO:0022857">
    <property type="term" value="F:transmembrane transporter activity"/>
    <property type="evidence" value="ECO:0007669"/>
    <property type="project" value="InterPro"/>
</dbReference>
<keyword evidence="3" id="KW-1003">Cell membrane</keyword>
<protein>
    <submittedName>
        <fullName evidence="9">Multidrug efflux MFS transporter</fullName>
    </submittedName>
</protein>
<dbReference type="EMBL" id="VUMX01000025">
    <property type="protein sequence ID" value="MST87618.1"/>
    <property type="molecule type" value="Genomic_DNA"/>
</dbReference>
<feature type="transmembrane region" description="Helical" evidence="7">
    <location>
        <begin position="50"/>
        <end position="69"/>
    </location>
</feature>
<evidence type="ECO:0000256" key="4">
    <source>
        <dbReference type="ARBA" id="ARBA00022692"/>
    </source>
</evidence>
<evidence type="ECO:0000256" key="2">
    <source>
        <dbReference type="ARBA" id="ARBA00022448"/>
    </source>
</evidence>
<dbReference type="Gene3D" id="1.20.1250.20">
    <property type="entry name" value="MFS general substrate transporter like domains"/>
    <property type="match status" value="2"/>
</dbReference>
<evidence type="ECO:0000259" key="8">
    <source>
        <dbReference type="PROSITE" id="PS50850"/>
    </source>
</evidence>
<feature type="transmembrane region" description="Helical" evidence="7">
    <location>
        <begin position="210"/>
        <end position="230"/>
    </location>
</feature>
<feature type="transmembrane region" description="Helical" evidence="7">
    <location>
        <begin position="370"/>
        <end position="390"/>
    </location>
</feature>
<sequence length="403" mass="43220">MNKTPIWKRNLHVSAVSVFLAGIAFSEVTPFLSLYIDTLGKFSHQELSFWSGAVFSAVYVVAALVSPIWGRLADKKGRKPMILRASLGMAIVFALMGLAQNVWQLLFLRGMQGVFAGFISNSSALVATETPKHKSGKALGIMSSCATGGQLLGPFAGGALSQAFSYRVTFFITGSLLFICFILSIFFIHETDFVPVKEEKRGSAADVIKQFRSGQLILGLLLTTLIIQAANNSINPIVSLYVRSLMHGHGQVVFVSGVIAALPGIATVAAASYFGGLGDRIGTHKIILGGLIGSIILFFLTAFVQNTVELGICRFLIGFTDACLFPQVQTMLTKNSPRELTSRVFSWNQSAMYIGNIAGPVIGSTVSAHLGYNAVFLVTSGIVVINLLLYRTNILKNLAPNAA</sequence>
<feature type="domain" description="Major facilitator superfamily (MFS) profile" evidence="8">
    <location>
        <begin position="10"/>
        <end position="398"/>
    </location>
</feature>
<gene>
    <name evidence="9" type="ORF">FYJ62_08295</name>
</gene>
<accession>A0A6A8MFM0</accession>
<feature type="transmembrane region" description="Helical" evidence="7">
    <location>
        <begin position="168"/>
        <end position="189"/>
    </location>
</feature>
<keyword evidence="6 7" id="KW-0472">Membrane</keyword>
<comment type="caution">
    <text evidence="9">The sequence shown here is derived from an EMBL/GenBank/DDBJ whole genome shotgun (WGS) entry which is preliminary data.</text>
</comment>
<evidence type="ECO:0000313" key="9">
    <source>
        <dbReference type="EMBL" id="MST87618.1"/>
    </source>
</evidence>
<dbReference type="Proteomes" id="UP000438120">
    <property type="component" value="Unassembled WGS sequence"/>
</dbReference>
<dbReference type="PROSITE" id="PS50850">
    <property type="entry name" value="MFS"/>
    <property type="match status" value="1"/>
</dbReference>
<keyword evidence="4 7" id="KW-0812">Transmembrane</keyword>
<comment type="subcellular location">
    <subcellularLocation>
        <location evidence="1">Cell membrane</location>
        <topology evidence="1">Multi-pass membrane protein</topology>
    </subcellularLocation>
</comment>
<evidence type="ECO:0000256" key="6">
    <source>
        <dbReference type="ARBA" id="ARBA00023136"/>
    </source>
</evidence>
<keyword evidence="2" id="KW-0813">Transport</keyword>
<dbReference type="GO" id="GO:0005886">
    <property type="term" value="C:plasma membrane"/>
    <property type="evidence" value="ECO:0007669"/>
    <property type="project" value="UniProtKB-SubCell"/>
</dbReference>
<organism evidence="9 10">
    <name type="scientific">Lactobacillus porci</name>
    <dbReference type="NCBI Taxonomy" id="2012477"/>
    <lineage>
        <taxon>Bacteria</taxon>
        <taxon>Bacillati</taxon>
        <taxon>Bacillota</taxon>
        <taxon>Bacilli</taxon>
        <taxon>Lactobacillales</taxon>
        <taxon>Lactobacillaceae</taxon>
        <taxon>Lactobacillus</taxon>
    </lineage>
</organism>
<dbReference type="InterPro" id="IPR036259">
    <property type="entry name" value="MFS_trans_sf"/>
</dbReference>
<evidence type="ECO:0000256" key="3">
    <source>
        <dbReference type="ARBA" id="ARBA00022475"/>
    </source>
</evidence>
<keyword evidence="5 7" id="KW-1133">Transmembrane helix</keyword>
<dbReference type="PRINTS" id="PR01035">
    <property type="entry name" value="TCRTETA"/>
</dbReference>
<proteinExistence type="predicted"/>
<evidence type="ECO:0000256" key="1">
    <source>
        <dbReference type="ARBA" id="ARBA00004651"/>
    </source>
</evidence>
<dbReference type="Pfam" id="PF07690">
    <property type="entry name" value="MFS_1"/>
    <property type="match status" value="1"/>
</dbReference>
<feature type="transmembrane region" description="Helical" evidence="7">
    <location>
        <begin position="81"/>
        <end position="100"/>
    </location>
</feature>
<evidence type="ECO:0000256" key="5">
    <source>
        <dbReference type="ARBA" id="ARBA00022989"/>
    </source>
</evidence>
<dbReference type="PANTHER" id="PTHR43414">
    <property type="entry name" value="MULTIDRUG RESISTANCE PROTEIN MDTG"/>
    <property type="match status" value="1"/>
</dbReference>
<dbReference type="InterPro" id="IPR011701">
    <property type="entry name" value="MFS"/>
</dbReference>
<dbReference type="RefSeq" id="WP_326832024.1">
    <property type="nucleotide sequence ID" value="NZ_VUMX01000025.1"/>
</dbReference>
<dbReference type="AlphaFoldDB" id="A0A6A8MFM0"/>
<evidence type="ECO:0000313" key="10">
    <source>
        <dbReference type="Proteomes" id="UP000438120"/>
    </source>
</evidence>
<feature type="transmembrane region" description="Helical" evidence="7">
    <location>
        <begin position="250"/>
        <end position="274"/>
    </location>
</feature>
<name>A0A6A8MFM0_9LACO</name>
<keyword evidence="10" id="KW-1185">Reference proteome</keyword>
<reference evidence="9 10" key="1">
    <citation type="submission" date="2019-08" db="EMBL/GenBank/DDBJ databases">
        <title>In-depth cultivation of the pig gut microbiome towards novel bacterial diversity and tailored functional studies.</title>
        <authorList>
            <person name="Wylensek D."/>
            <person name="Hitch T.C.A."/>
            <person name="Clavel T."/>
        </authorList>
    </citation>
    <scope>NUCLEOTIDE SEQUENCE [LARGE SCALE GENOMIC DNA]</scope>
    <source>
        <strain evidence="9 10">Bifido-178-WT-2B</strain>
    </source>
</reference>
<dbReference type="InterPro" id="IPR001958">
    <property type="entry name" value="Tet-R_TetA/multi-R_MdtG-like"/>
</dbReference>
<dbReference type="PANTHER" id="PTHR43414:SF6">
    <property type="entry name" value="MULTIDRUG RESISTANCE PROTEIN MDTG"/>
    <property type="match status" value="1"/>
</dbReference>
<dbReference type="InterPro" id="IPR020846">
    <property type="entry name" value="MFS_dom"/>
</dbReference>
<dbReference type="SUPFAM" id="SSF103473">
    <property type="entry name" value="MFS general substrate transporter"/>
    <property type="match status" value="1"/>
</dbReference>
<evidence type="ECO:0000256" key="7">
    <source>
        <dbReference type="SAM" id="Phobius"/>
    </source>
</evidence>
<feature type="transmembrane region" description="Helical" evidence="7">
    <location>
        <begin position="286"/>
        <end position="304"/>
    </location>
</feature>